<dbReference type="GO" id="GO:0003677">
    <property type="term" value="F:DNA binding"/>
    <property type="evidence" value="ECO:0007669"/>
    <property type="project" value="UniProtKB-KW"/>
</dbReference>
<dbReference type="Pfam" id="PF07859">
    <property type="entry name" value="Abhydrolase_3"/>
    <property type="match status" value="1"/>
</dbReference>
<evidence type="ECO:0000313" key="7">
    <source>
        <dbReference type="Proteomes" id="UP000268844"/>
    </source>
</evidence>
<dbReference type="SUPFAM" id="SSF48008">
    <property type="entry name" value="GntR ligand-binding domain-like"/>
    <property type="match status" value="1"/>
</dbReference>
<organism evidence="6 7">
    <name type="scientific">Devosia equisanguinis</name>
    <dbReference type="NCBI Taxonomy" id="2490941"/>
    <lineage>
        <taxon>Bacteria</taxon>
        <taxon>Pseudomonadati</taxon>
        <taxon>Pseudomonadota</taxon>
        <taxon>Alphaproteobacteria</taxon>
        <taxon>Hyphomicrobiales</taxon>
        <taxon>Devosiaceae</taxon>
        <taxon>Devosia</taxon>
    </lineage>
</organism>
<dbReference type="InterPro" id="IPR036390">
    <property type="entry name" value="WH_DNA-bd_sf"/>
</dbReference>
<dbReference type="SUPFAM" id="SSF53474">
    <property type="entry name" value="alpha/beta-Hydrolases"/>
    <property type="match status" value="1"/>
</dbReference>
<evidence type="ECO:0000256" key="3">
    <source>
        <dbReference type="ARBA" id="ARBA00023125"/>
    </source>
</evidence>
<dbReference type="AlphaFoldDB" id="A0A3S4CQ86"/>
<dbReference type="PANTHER" id="PTHR48081:SF8">
    <property type="entry name" value="ALPHA_BETA HYDROLASE FOLD-3 DOMAIN-CONTAINING PROTEIN-RELATED"/>
    <property type="match status" value="1"/>
</dbReference>
<dbReference type="InterPro" id="IPR050300">
    <property type="entry name" value="GDXG_lipolytic_enzyme"/>
</dbReference>
<protein>
    <submittedName>
        <fullName evidence="6">Acetyl esterase</fullName>
        <ecNumber evidence="6">3.1.1.-</ecNumber>
    </submittedName>
</protein>
<dbReference type="GO" id="GO:0003700">
    <property type="term" value="F:DNA-binding transcription factor activity"/>
    <property type="evidence" value="ECO:0007669"/>
    <property type="project" value="InterPro"/>
</dbReference>
<keyword evidence="7" id="KW-1185">Reference proteome</keyword>
<dbReference type="PANTHER" id="PTHR48081">
    <property type="entry name" value="AB HYDROLASE SUPERFAMILY PROTEIN C4A8.06C"/>
    <property type="match status" value="1"/>
</dbReference>
<dbReference type="Proteomes" id="UP000268844">
    <property type="component" value="Unassembled WGS sequence"/>
</dbReference>
<dbReference type="CDD" id="cd07377">
    <property type="entry name" value="WHTH_GntR"/>
    <property type="match status" value="1"/>
</dbReference>
<dbReference type="SMART" id="SM00345">
    <property type="entry name" value="HTH_GNTR"/>
    <property type="match status" value="1"/>
</dbReference>
<keyword evidence="1 6" id="KW-0378">Hydrolase</keyword>
<evidence type="ECO:0000256" key="2">
    <source>
        <dbReference type="ARBA" id="ARBA00023015"/>
    </source>
</evidence>
<dbReference type="InterPro" id="IPR036388">
    <property type="entry name" value="WH-like_DNA-bd_sf"/>
</dbReference>
<dbReference type="SUPFAM" id="SSF46785">
    <property type="entry name" value="Winged helix' DNA-binding domain"/>
    <property type="match status" value="1"/>
</dbReference>
<dbReference type="InterPro" id="IPR013094">
    <property type="entry name" value="AB_hydrolase_3"/>
</dbReference>
<dbReference type="Pfam" id="PF07729">
    <property type="entry name" value="FCD"/>
    <property type="match status" value="1"/>
</dbReference>
<keyword evidence="3" id="KW-0238">DNA-binding</keyword>
<dbReference type="Pfam" id="PF00392">
    <property type="entry name" value="GntR"/>
    <property type="match status" value="1"/>
</dbReference>
<dbReference type="InterPro" id="IPR000524">
    <property type="entry name" value="Tscrpt_reg_HTH_GntR"/>
</dbReference>
<dbReference type="Gene3D" id="1.10.10.10">
    <property type="entry name" value="Winged helix-like DNA-binding domain superfamily/Winged helix DNA-binding domain"/>
    <property type="match status" value="1"/>
</dbReference>
<evidence type="ECO:0000256" key="1">
    <source>
        <dbReference type="ARBA" id="ARBA00022801"/>
    </source>
</evidence>
<sequence length="599" mass="64422">MALLISRTSLGGTDARVTNDLAAALDRVNLAVTHVIDDTVMSVPDYRAWFDEYAALIVPASARPAMRTEDREAGSAKARVAVRVYEPASVGAIMVFAHGGAWLMGNVETHDHICRWLAQHCGIRVISVDYALAPERPAPYAIEQVAGVIEELLADTGLPVFTAGDSAGAQIMSLALLRLDPALRARIAGFISIYGAYSPRMNLSSHILFGDGRFGLSRKQMSWAWNLYAPHLSVEERDSLTPLALDLADFPPTLCIGAECDPLLDDTLALYSGLARAGRDVTLSLWAGINHGALHFVGFVDSVTAAAQSIVQYIRSRIPGSFEHMGGGRDIEAIAVDELVQLPMLMGNFHGHHRIETPHLTSRTRRHGTLAHSIGRDIVAGKYPPGTLLDPEQGDGEDLSVSRGSYREAMRTLAAKGLITAAPRAGTRVAPRASWRLLDPDVLAWLFEGGLDEHVLREAFEFRKVVEPSAAALTATRSTAALRAALAEAVLAITEGTPDDSAWGEAVVRFHELMLQGSDNEILAATWPAIQVVVSWSVALATAAGRHSMARDRAGDYASLLDKITLRDASGAMIAMARLIDGAMSDVLVLLGSQQRREG</sequence>
<dbReference type="RefSeq" id="WP_126149096.1">
    <property type="nucleotide sequence ID" value="NZ_JBHTMH010000001.1"/>
</dbReference>
<evidence type="ECO:0000256" key="4">
    <source>
        <dbReference type="ARBA" id="ARBA00023163"/>
    </source>
</evidence>
<reference evidence="6 7" key="1">
    <citation type="submission" date="2018-12" db="EMBL/GenBank/DDBJ databases">
        <authorList>
            <person name="Criscuolo A."/>
        </authorList>
    </citation>
    <scope>NUCLEOTIDE SEQUENCE [LARGE SCALE GENOMIC DNA]</scope>
    <source>
        <strain evidence="6">ACIP1116281</strain>
    </source>
</reference>
<keyword evidence="4" id="KW-0804">Transcription</keyword>
<gene>
    <name evidence="6" type="primary">aes</name>
    <name evidence="6" type="ORF">DEVEQU_00616</name>
</gene>
<dbReference type="OrthoDB" id="9028214at2"/>
<dbReference type="InterPro" id="IPR008920">
    <property type="entry name" value="TF_FadR/GntR_C"/>
</dbReference>
<evidence type="ECO:0000259" key="5">
    <source>
        <dbReference type="PROSITE" id="PS50949"/>
    </source>
</evidence>
<dbReference type="InterPro" id="IPR029058">
    <property type="entry name" value="AB_hydrolase_fold"/>
</dbReference>
<dbReference type="Gene3D" id="1.20.120.530">
    <property type="entry name" value="GntR ligand-binding domain-like"/>
    <property type="match status" value="1"/>
</dbReference>
<dbReference type="EC" id="3.1.1.-" evidence="6"/>
<feature type="domain" description="HTH gntR-type" evidence="5">
    <location>
        <begin position="364"/>
        <end position="432"/>
    </location>
</feature>
<accession>A0A3S4CQ86</accession>
<dbReference type="EMBL" id="UZWD01000009">
    <property type="protein sequence ID" value="VDS03493.1"/>
    <property type="molecule type" value="Genomic_DNA"/>
</dbReference>
<dbReference type="PROSITE" id="PS50949">
    <property type="entry name" value="HTH_GNTR"/>
    <property type="match status" value="1"/>
</dbReference>
<proteinExistence type="predicted"/>
<dbReference type="InterPro" id="IPR011711">
    <property type="entry name" value="GntR_C"/>
</dbReference>
<name>A0A3S4CQ86_9HYPH</name>
<dbReference type="Gene3D" id="3.40.50.1820">
    <property type="entry name" value="alpha/beta hydrolase"/>
    <property type="match status" value="1"/>
</dbReference>
<keyword evidence="2" id="KW-0805">Transcription regulation</keyword>
<dbReference type="GO" id="GO:0016787">
    <property type="term" value="F:hydrolase activity"/>
    <property type="evidence" value="ECO:0007669"/>
    <property type="project" value="UniProtKB-KW"/>
</dbReference>
<dbReference type="SMART" id="SM00895">
    <property type="entry name" value="FCD"/>
    <property type="match status" value="1"/>
</dbReference>
<evidence type="ECO:0000313" key="6">
    <source>
        <dbReference type="EMBL" id="VDS03493.1"/>
    </source>
</evidence>